<keyword evidence="7" id="KW-1185">Reference proteome</keyword>
<evidence type="ECO:0000256" key="5">
    <source>
        <dbReference type="PIRSR" id="PIRSR019543-2"/>
    </source>
</evidence>
<dbReference type="PIRSF" id="PIRSF019543">
    <property type="entry name" value="Clavaminate_syn"/>
    <property type="match status" value="1"/>
</dbReference>
<evidence type="ECO:0000256" key="2">
    <source>
        <dbReference type="ARBA" id="ARBA00022723"/>
    </source>
</evidence>
<comment type="similarity">
    <text evidence="1">Belongs to the clavaminate synthase family.</text>
</comment>
<dbReference type="EMBL" id="RRZK01000040">
    <property type="protein sequence ID" value="TDB56403.1"/>
    <property type="molecule type" value="Genomic_DNA"/>
</dbReference>
<dbReference type="Proteomes" id="UP000295254">
    <property type="component" value="Unassembled WGS sequence"/>
</dbReference>
<dbReference type="GO" id="GO:0016706">
    <property type="term" value="F:2-oxoglutarate-dependent dioxygenase activity"/>
    <property type="evidence" value="ECO:0007669"/>
    <property type="project" value="UniProtKB-ARBA"/>
</dbReference>
<evidence type="ECO:0000256" key="4">
    <source>
        <dbReference type="ARBA" id="ARBA00023004"/>
    </source>
</evidence>
<organism evidence="6 7">
    <name type="scientific">Pseudomonas vancouverensis</name>
    <dbReference type="NCBI Taxonomy" id="95300"/>
    <lineage>
        <taxon>Bacteria</taxon>
        <taxon>Pseudomonadati</taxon>
        <taxon>Pseudomonadota</taxon>
        <taxon>Gammaproteobacteria</taxon>
        <taxon>Pseudomonadales</taxon>
        <taxon>Pseudomonadaceae</taxon>
        <taxon>Pseudomonas</taxon>
    </lineage>
</organism>
<dbReference type="STRING" id="95300.SAMN05216558_0812"/>
<dbReference type="OrthoDB" id="480112at2"/>
<accession>A0A1H2MKB2</accession>
<dbReference type="InterPro" id="IPR014503">
    <property type="entry name" value="Clavaminate_syn-like"/>
</dbReference>
<name>A0A1H2MKB2_PSEVA</name>
<dbReference type="Gene3D" id="3.60.130.10">
    <property type="entry name" value="Clavaminate synthase-like"/>
    <property type="match status" value="1"/>
</dbReference>
<evidence type="ECO:0000256" key="1">
    <source>
        <dbReference type="ARBA" id="ARBA00008425"/>
    </source>
</evidence>
<protein>
    <submittedName>
        <fullName evidence="6">Uncharacterized protein</fullName>
    </submittedName>
</protein>
<feature type="binding site" evidence="5">
    <location>
        <position position="153"/>
    </location>
    <ligand>
        <name>Fe cation</name>
        <dbReference type="ChEBI" id="CHEBI:24875"/>
    </ligand>
</feature>
<evidence type="ECO:0000256" key="3">
    <source>
        <dbReference type="ARBA" id="ARBA00023002"/>
    </source>
</evidence>
<dbReference type="SUPFAM" id="SSF51197">
    <property type="entry name" value="Clavaminate synthase-like"/>
    <property type="match status" value="1"/>
</dbReference>
<sequence>MTTTIEKITLSEQEQQQIRGLLDEVMQIPMMTNQYAFMESSALYAQELPRRVRRKFYEFQRYEEAAALLVAGSPVLGQGAGPSPSSFIELDKDYRLNDAKILHGLYGSLLGEAIGFTSQRSGSIYNNIIPLKELSAVSNSSSGSDLDFGFHVEDAFHPARAEYLGLVCMRNDELASTTISCVDGVELSVEEKQTLFEPRFRIPHNPIHDTTDAVEEVLQPIFFGHWDAPYVKINAAALNLSEYVGVELQALTKLLSHFAKNRIEVVLEATGCIFVDNYRCVHARDSFKANYGGSARWLARVVFASSLRKSRSMRNSVMTRAINA</sequence>
<evidence type="ECO:0000313" key="6">
    <source>
        <dbReference type="EMBL" id="TDB56403.1"/>
    </source>
</evidence>
<dbReference type="AlphaFoldDB" id="A0A1H2MKB2"/>
<feature type="binding site" evidence="5">
    <location>
        <position position="151"/>
    </location>
    <ligand>
        <name>Fe cation</name>
        <dbReference type="ChEBI" id="CHEBI:24875"/>
    </ligand>
</feature>
<keyword evidence="3" id="KW-0560">Oxidoreductase</keyword>
<reference evidence="7" key="1">
    <citation type="journal article" date="2019" name="bioRxiv">
        <title>Bacterially produced spermidine induces plant systemic susceptibility to pathogens.</title>
        <authorList>
            <person name="Melnyk R.A."/>
            <person name="Beskrovnaya P.A."/>
            <person name="Liu Z."/>
            <person name="Song Y."/>
            <person name="Haney C.H."/>
        </authorList>
    </citation>
    <scope>NUCLEOTIDE SEQUENCE [LARGE SCALE GENOMIC DNA]</scope>
    <source>
        <strain evidence="7">Dha-51</strain>
    </source>
</reference>
<dbReference type="InterPro" id="IPR042098">
    <property type="entry name" value="TauD-like_sf"/>
</dbReference>
<proteinExistence type="inferred from homology"/>
<keyword evidence="4 5" id="KW-0408">Iron</keyword>
<keyword evidence="2 5" id="KW-0479">Metal-binding</keyword>
<comment type="caution">
    <text evidence="6">The sequence shown here is derived from an EMBL/GenBank/DDBJ whole genome shotgun (WGS) entry which is preliminary data.</text>
</comment>
<gene>
    <name evidence="6" type="ORF">EIY72_29775</name>
</gene>
<dbReference type="GO" id="GO:0005506">
    <property type="term" value="F:iron ion binding"/>
    <property type="evidence" value="ECO:0007669"/>
    <property type="project" value="InterPro"/>
</dbReference>
<evidence type="ECO:0000313" key="7">
    <source>
        <dbReference type="Proteomes" id="UP000295254"/>
    </source>
</evidence>